<dbReference type="HOGENOM" id="CLU_2809435_0_0_5"/>
<reference evidence="1 2" key="1">
    <citation type="submission" date="2013-12" db="EMBL/GenBank/DDBJ databases">
        <title>Complete genome sequence of Rhizobium etli bv. mimosae IE4771.</title>
        <authorList>
            <person name="Bustos P."/>
            <person name="Santamaria R.I."/>
            <person name="Lozano L."/>
            <person name="Ormeno-Orrillo E."/>
            <person name="Rogel M.A."/>
            <person name="Romero D."/>
            <person name="Cevallos M.A."/>
            <person name="Martinez-Romero E."/>
            <person name="Gonzalez V."/>
        </authorList>
    </citation>
    <scope>NUCLEOTIDE SEQUENCE [LARGE SCALE GENOMIC DNA]</scope>
    <source>
        <strain evidence="1 2">IE4771</strain>
    </source>
</reference>
<organism evidence="1 2">
    <name type="scientific">Rhizobium etli bv. mimosae str. IE4771</name>
    <dbReference type="NCBI Taxonomy" id="1432050"/>
    <lineage>
        <taxon>Bacteria</taxon>
        <taxon>Pseudomonadati</taxon>
        <taxon>Pseudomonadota</taxon>
        <taxon>Alphaproteobacteria</taxon>
        <taxon>Hyphomicrobiales</taxon>
        <taxon>Rhizobiaceae</taxon>
        <taxon>Rhizobium/Agrobacterium group</taxon>
        <taxon>Rhizobium</taxon>
    </lineage>
</organism>
<dbReference type="EMBL" id="CP006986">
    <property type="protein sequence ID" value="AIC28988.1"/>
    <property type="molecule type" value="Genomic_DNA"/>
</dbReference>
<protein>
    <submittedName>
        <fullName evidence="1">Uncharacterized protein</fullName>
    </submittedName>
</protein>
<dbReference type="AlphaFoldDB" id="A0A060I1B7"/>
<name>A0A060I1B7_RHIET</name>
<accession>A0A060I1B7</accession>
<evidence type="ECO:0000313" key="1">
    <source>
        <dbReference type="EMBL" id="AIC28988.1"/>
    </source>
</evidence>
<proteinExistence type="predicted"/>
<dbReference type="Proteomes" id="UP000027180">
    <property type="component" value="Chromosome"/>
</dbReference>
<evidence type="ECO:0000313" key="2">
    <source>
        <dbReference type="Proteomes" id="UP000027180"/>
    </source>
</evidence>
<gene>
    <name evidence="1" type="ORF">IE4771_CH03925</name>
</gene>
<dbReference type="KEGG" id="rei:IE4771_CH03925"/>
<sequence length="67" mass="7467">MADRAATHLPADRLRRFLSEHHSHIRSGRFFSLPRPPLSIDQRNNAVSSATPLLQRHGFDLAPGAAK</sequence>